<gene>
    <name evidence="2" type="ORF">KHX13_04080</name>
</gene>
<protein>
    <submittedName>
        <fullName evidence="2">Uncharacterized protein</fullName>
    </submittedName>
</protein>
<organism evidence="2 3">
    <name type="scientific">Acidaminococcus intestini</name>
    <dbReference type="NCBI Taxonomy" id="187327"/>
    <lineage>
        <taxon>Bacteria</taxon>
        <taxon>Bacillati</taxon>
        <taxon>Bacillota</taxon>
        <taxon>Negativicutes</taxon>
        <taxon>Acidaminococcales</taxon>
        <taxon>Acidaminococcaceae</taxon>
        <taxon>Acidaminococcus</taxon>
    </lineage>
</organism>
<dbReference type="AlphaFoldDB" id="A0A943I436"/>
<evidence type="ECO:0000313" key="2">
    <source>
        <dbReference type="EMBL" id="MBS5519502.1"/>
    </source>
</evidence>
<keyword evidence="1" id="KW-0472">Membrane</keyword>
<reference evidence="2" key="1">
    <citation type="submission" date="2021-02" db="EMBL/GenBank/DDBJ databases">
        <title>Infant gut strain persistence is associated with maternal origin, phylogeny, and functional potential including surface adhesion and iron acquisition.</title>
        <authorList>
            <person name="Lou Y.C."/>
        </authorList>
    </citation>
    <scope>NUCLEOTIDE SEQUENCE</scope>
    <source>
        <strain evidence="2">L3_106_000M1_dasL3_106_000M1_concoct_15</strain>
    </source>
</reference>
<feature type="transmembrane region" description="Helical" evidence="1">
    <location>
        <begin position="20"/>
        <end position="42"/>
    </location>
</feature>
<dbReference type="Gene3D" id="3.30.70.60">
    <property type="match status" value="1"/>
</dbReference>
<accession>A0A943I436</accession>
<comment type="caution">
    <text evidence="2">The sequence shown here is derived from an EMBL/GenBank/DDBJ whole genome shotgun (WGS) entry which is preliminary data.</text>
</comment>
<dbReference type="InterPro" id="IPR014717">
    <property type="entry name" value="Transl_elong_EF1B/ribsomal_bS6"/>
</dbReference>
<evidence type="ECO:0000313" key="3">
    <source>
        <dbReference type="Proteomes" id="UP000754226"/>
    </source>
</evidence>
<sequence>MMEQTESRFFVKQSMSKGLIGTFLLFGMTLLIALFVGSAFFYPRYGFLQQLRKENQEVLFFYRHYDEERENRLYGKLAALEKEVPPERSTSQILQALTQWGEASGCRLLFLRSGSVKEKNGVMAQTVELSLEGSYFEILIFSELFEQKGQGMHAEETLLKRSEKGNKLIFQTKIVYFATKIVTM</sequence>
<dbReference type="Proteomes" id="UP000754226">
    <property type="component" value="Unassembled WGS sequence"/>
</dbReference>
<name>A0A943I436_9FIRM</name>
<evidence type="ECO:0000256" key="1">
    <source>
        <dbReference type="SAM" id="Phobius"/>
    </source>
</evidence>
<proteinExistence type="predicted"/>
<keyword evidence="1" id="KW-0812">Transmembrane</keyword>
<keyword evidence="1" id="KW-1133">Transmembrane helix</keyword>
<dbReference type="EMBL" id="JAGZCZ010000004">
    <property type="protein sequence ID" value="MBS5519502.1"/>
    <property type="molecule type" value="Genomic_DNA"/>
</dbReference>